<dbReference type="AlphaFoldDB" id="A0A0C2YIK4"/>
<keyword evidence="3" id="KW-1185">Reference proteome</keyword>
<dbReference type="InterPro" id="IPR036709">
    <property type="entry name" value="Autotransporte_beta_dom_sf"/>
</dbReference>
<dbReference type="Pfam" id="PF03797">
    <property type="entry name" value="Autotransporter"/>
    <property type="match status" value="1"/>
</dbReference>
<protein>
    <submittedName>
        <fullName evidence="2">Glycine-rich cell wall structural protein</fullName>
    </submittedName>
</protein>
<evidence type="ECO:0000313" key="2">
    <source>
        <dbReference type="EMBL" id="KIL99564.1"/>
    </source>
</evidence>
<dbReference type="SUPFAM" id="SSF103515">
    <property type="entry name" value="Autotransporter"/>
    <property type="match status" value="1"/>
</dbReference>
<dbReference type="Proteomes" id="UP000031971">
    <property type="component" value="Unassembled WGS sequence"/>
</dbReference>
<gene>
    <name evidence="2" type="ORF">CCC_04080</name>
</gene>
<organism evidence="2 3">
    <name type="scientific">Paramagnetospirillum magnetotacticum MS-1</name>
    <dbReference type="NCBI Taxonomy" id="272627"/>
    <lineage>
        <taxon>Bacteria</taxon>
        <taxon>Pseudomonadati</taxon>
        <taxon>Pseudomonadota</taxon>
        <taxon>Alphaproteobacteria</taxon>
        <taxon>Rhodospirillales</taxon>
        <taxon>Magnetospirillaceae</taxon>
        <taxon>Paramagnetospirillum</taxon>
    </lineage>
</organism>
<reference evidence="2 3" key="1">
    <citation type="submission" date="2015-01" db="EMBL/GenBank/DDBJ databases">
        <title>Genome Sequence of Magnetospirillum magnetotacticum Strain MS-1.</title>
        <authorList>
            <person name="Marinov G.K."/>
            <person name="Smalley M.D."/>
            <person name="DeSalvo G."/>
        </authorList>
    </citation>
    <scope>NUCLEOTIDE SEQUENCE [LARGE SCALE GENOMIC DNA]</scope>
    <source>
        <strain evidence="2 3">MS-1</strain>
    </source>
</reference>
<comment type="caution">
    <text evidence="2">The sequence shown here is derived from an EMBL/GenBank/DDBJ whole genome shotgun (WGS) entry which is preliminary data.</text>
</comment>
<dbReference type="SMART" id="SM00869">
    <property type="entry name" value="Autotransporter"/>
    <property type="match status" value="1"/>
</dbReference>
<evidence type="ECO:0000259" key="1">
    <source>
        <dbReference type="PROSITE" id="PS51208"/>
    </source>
</evidence>
<dbReference type="InterPro" id="IPR005546">
    <property type="entry name" value="Autotransporte_beta"/>
</dbReference>
<dbReference type="EMBL" id="JXSL01000023">
    <property type="protein sequence ID" value="KIL99564.1"/>
    <property type="molecule type" value="Genomic_DNA"/>
</dbReference>
<dbReference type="STRING" id="272627.CCC_04080"/>
<name>A0A0C2YIK4_PARME</name>
<evidence type="ECO:0000313" key="3">
    <source>
        <dbReference type="Proteomes" id="UP000031971"/>
    </source>
</evidence>
<sequence>MNIRKSEASLGMDGNVINTVFGVDYKFTDRVLGGVGFGYENVDIKTKFNSGTYKADGYTVAPYLGVSITPNWTADLSGGYTWLTYDVSRTSGAVKGSFDGGRWFGATNLTGSYAIDRWRLSPKVGVLYLREMQNAYNDTGTSTARNAAQGINFGRASGGLKTGYAFDGFTPFVKLTGEWDFTKPKAVLKSNGQMSAVDNGGGVAGLGVDFGGAGPWSGTVEGSYNSIGRTSLDVWQGTAKVRYQF</sequence>
<accession>A0A0C2YIK4</accession>
<feature type="domain" description="Autotransporter" evidence="1">
    <location>
        <begin position="1"/>
        <end position="245"/>
    </location>
</feature>
<proteinExistence type="predicted"/>
<dbReference type="Gene3D" id="2.40.128.130">
    <property type="entry name" value="Autotransporter beta-domain"/>
    <property type="match status" value="1"/>
</dbReference>
<dbReference type="PROSITE" id="PS51208">
    <property type="entry name" value="AUTOTRANSPORTER"/>
    <property type="match status" value="1"/>
</dbReference>